<comment type="caution">
    <text evidence="1">The sequence shown here is derived from an EMBL/GenBank/DDBJ whole genome shotgun (WGS) entry which is preliminary data.</text>
</comment>
<dbReference type="PANTHER" id="PTHR38926:SF5">
    <property type="entry name" value="F-BOX AND LEUCINE-RICH REPEAT PROTEIN 6"/>
    <property type="match status" value="1"/>
</dbReference>
<dbReference type="Proteomes" id="UP000467841">
    <property type="component" value="Unassembled WGS sequence"/>
</dbReference>
<protein>
    <recommendedName>
        <fullName evidence="3">F-box domain-containing protein</fullName>
    </recommendedName>
</protein>
<sequence>MSGGEGSKNSEVEWDNLTPDLLLNVFARLTLDEMMEGPLQVCKPWIEAGKTTNVFDFGGCTVQIPAGGGEFDWDAMEDKMDKLLKAYVDRSHGGLKIIKTKLCTDASISYVAQKCPDLEVLWLTSCPCVTDASMTKIATGCTKLKELRILSSFQITESALKMVKDNCPNVEVTKK</sequence>
<evidence type="ECO:0000313" key="2">
    <source>
        <dbReference type="Proteomes" id="UP000467841"/>
    </source>
</evidence>
<evidence type="ECO:0000313" key="1">
    <source>
        <dbReference type="EMBL" id="CAA7048730.1"/>
    </source>
</evidence>
<dbReference type="EMBL" id="CACVBM020001396">
    <property type="protein sequence ID" value="CAA7048730.1"/>
    <property type="molecule type" value="Genomic_DNA"/>
</dbReference>
<organism evidence="1 2">
    <name type="scientific">Microthlaspi erraticum</name>
    <dbReference type="NCBI Taxonomy" id="1685480"/>
    <lineage>
        <taxon>Eukaryota</taxon>
        <taxon>Viridiplantae</taxon>
        <taxon>Streptophyta</taxon>
        <taxon>Embryophyta</taxon>
        <taxon>Tracheophyta</taxon>
        <taxon>Spermatophyta</taxon>
        <taxon>Magnoliopsida</taxon>
        <taxon>eudicotyledons</taxon>
        <taxon>Gunneridae</taxon>
        <taxon>Pentapetalae</taxon>
        <taxon>rosids</taxon>
        <taxon>malvids</taxon>
        <taxon>Brassicales</taxon>
        <taxon>Brassicaceae</taxon>
        <taxon>Coluteocarpeae</taxon>
        <taxon>Microthlaspi</taxon>
    </lineage>
</organism>
<dbReference type="SMART" id="SM00367">
    <property type="entry name" value="LRR_CC"/>
    <property type="match status" value="2"/>
</dbReference>
<dbReference type="Gene3D" id="1.20.1280.50">
    <property type="match status" value="1"/>
</dbReference>
<dbReference type="InterPro" id="IPR032675">
    <property type="entry name" value="LRR_dom_sf"/>
</dbReference>
<accession>A0A6D2K9B5</accession>
<dbReference type="PANTHER" id="PTHR38926">
    <property type="entry name" value="F-BOX DOMAIN CONTAINING PROTEIN, EXPRESSED"/>
    <property type="match status" value="1"/>
</dbReference>
<dbReference type="AlphaFoldDB" id="A0A6D2K9B5"/>
<keyword evidence="2" id="KW-1185">Reference proteome</keyword>
<dbReference type="Gene3D" id="3.80.10.10">
    <property type="entry name" value="Ribonuclease Inhibitor"/>
    <property type="match status" value="1"/>
</dbReference>
<evidence type="ECO:0008006" key="3">
    <source>
        <dbReference type="Google" id="ProtNLM"/>
    </source>
</evidence>
<dbReference type="InterPro" id="IPR006553">
    <property type="entry name" value="Leu-rich_rpt_Cys-con_subtyp"/>
</dbReference>
<reference evidence="1" key="1">
    <citation type="submission" date="2020-01" db="EMBL/GenBank/DDBJ databases">
        <authorList>
            <person name="Mishra B."/>
        </authorList>
    </citation>
    <scope>NUCLEOTIDE SEQUENCE [LARGE SCALE GENOMIC DNA]</scope>
</reference>
<gene>
    <name evidence="1" type="ORF">MERR_LOCUS35965</name>
</gene>
<dbReference type="SUPFAM" id="SSF52047">
    <property type="entry name" value="RNI-like"/>
    <property type="match status" value="1"/>
</dbReference>
<dbReference type="OrthoDB" id="1108417at2759"/>
<proteinExistence type="predicted"/>
<name>A0A6D2K9B5_9BRAS</name>